<keyword evidence="1" id="KW-1133">Transmembrane helix</keyword>
<dbReference type="Proteomes" id="UP000292307">
    <property type="component" value="Chromosome"/>
</dbReference>
<evidence type="ECO:0000313" key="4">
    <source>
        <dbReference type="Proteomes" id="UP000292307"/>
    </source>
</evidence>
<keyword evidence="1" id="KW-0812">Transmembrane</keyword>
<name>A0A411X0A5_9BURK</name>
<keyword evidence="1" id="KW-0472">Membrane</keyword>
<feature type="transmembrane region" description="Helical" evidence="1">
    <location>
        <begin position="295"/>
        <end position="317"/>
    </location>
</feature>
<dbReference type="Proteomes" id="UP000628442">
    <property type="component" value="Unassembled WGS sequence"/>
</dbReference>
<reference evidence="3 4" key="2">
    <citation type="submission" date="2019-02" db="EMBL/GenBank/DDBJ databases">
        <title>Draft Genome Sequences of Six Type Strains of the Genus Massilia.</title>
        <authorList>
            <person name="Miess H."/>
            <person name="Frediansyhah A."/>
            <person name="Gross H."/>
        </authorList>
    </citation>
    <scope>NUCLEOTIDE SEQUENCE [LARGE SCALE GENOMIC DNA]</scope>
    <source>
        <strain evidence="3 4">DSM 17472</strain>
    </source>
</reference>
<evidence type="ECO:0000313" key="2">
    <source>
        <dbReference type="EMBL" id="GGY43197.1"/>
    </source>
</evidence>
<reference evidence="2" key="1">
    <citation type="journal article" date="2014" name="Int. J. Syst. Evol. Microbiol.">
        <title>Complete genome sequence of Corynebacterium casei LMG S-19264T (=DSM 44701T), isolated from a smear-ripened cheese.</title>
        <authorList>
            <consortium name="US DOE Joint Genome Institute (JGI-PGF)"/>
            <person name="Walter F."/>
            <person name="Albersmeier A."/>
            <person name="Kalinowski J."/>
            <person name="Ruckert C."/>
        </authorList>
    </citation>
    <scope>NUCLEOTIDE SEQUENCE</scope>
    <source>
        <strain evidence="2">KCTC 12343</strain>
    </source>
</reference>
<evidence type="ECO:0000313" key="5">
    <source>
        <dbReference type="Proteomes" id="UP000628442"/>
    </source>
</evidence>
<gene>
    <name evidence="3" type="ORF">EYF70_17240</name>
    <name evidence="2" type="ORF">GCM10007387_26570</name>
</gene>
<evidence type="ECO:0000256" key="1">
    <source>
        <dbReference type="SAM" id="Phobius"/>
    </source>
</evidence>
<evidence type="ECO:0008006" key="6">
    <source>
        <dbReference type="Google" id="ProtNLM"/>
    </source>
</evidence>
<feature type="transmembrane region" description="Helical" evidence="1">
    <location>
        <begin position="432"/>
        <end position="454"/>
    </location>
</feature>
<reference evidence="2" key="3">
    <citation type="submission" date="2022-12" db="EMBL/GenBank/DDBJ databases">
        <authorList>
            <person name="Sun Q."/>
            <person name="Kim S."/>
        </authorList>
    </citation>
    <scope>NUCLEOTIDE SEQUENCE</scope>
    <source>
        <strain evidence="2">KCTC 12343</strain>
    </source>
</reference>
<feature type="transmembrane region" description="Helical" evidence="1">
    <location>
        <begin position="403"/>
        <end position="420"/>
    </location>
</feature>
<feature type="transmembrane region" description="Helical" evidence="1">
    <location>
        <begin position="329"/>
        <end position="352"/>
    </location>
</feature>
<dbReference type="RefSeq" id="WP_131146504.1">
    <property type="nucleotide sequence ID" value="NZ_BMWV01000005.1"/>
</dbReference>
<protein>
    <recommendedName>
        <fullName evidence="6">HEAT repeat domain-containing protein</fullName>
    </recommendedName>
</protein>
<evidence type="ECO:0000313" key="3">
    <source>
        <dbReference type="EMBL" id="QBI02390.1"/>
    </source>
</evidence>
<sequence length="593" mass="65066">MNAVISGASGMALLVDAGSFHSFHLKSPDTRRLRQPEEYALLFGGDPSVEFLENVTEEEVLSRLRDAVEREHATRFMLLLLDGAWPTDVRVEAAKKLEDMLDTDKQQRIKDLLFSLPLPPGESVQSALLLCRGPRVKALLAELVMSQEAIAETRAAWDAAVMQSPASEPDLLHARALAVRSGLFREMVAFTLQRARFDEVRVHVRATDFKEIPGWDALLNSWAAPMHSRWQVAGEIIAATWGHLRHLHLPRPRNPLPGMAPAMQWPRAESAAHGPDAMDDAAVAGMRRVRRPRDFPHWISLLGIGFLLFLYMLRQVAPFAVDAQQLAQLVGYLAIAFLMLQGMGFSGAAWYVPQYVPTGDVQADHDKASVSQALRAQVDALNATIDATADEARRIRRWRNVPYWLYLVLAVGSLLAWYVLPNVIAFAVELQWFLIQVTVLAAAIVVFQLLNHAFGASRESLRRAFAQSIGAQADREEASLALAVALSPAGPAREASAGGAGWLHVRIPEIDAFADRSVDIVVDGKAQRHEGTNSVVLRLATGSHALEFAGRSNAGHEVRKKKLFVADSGTVREATLRMSAGGPGQADDIVLSM</sequence>
<proteinExistence type="predicted"/>
<dbReference type="AlphaFoldDB" id="A0A411X0A5"/>
<organism evidence="2 5">
    <name type="scientific">Pseudoduganella albidiflava</name>
    <dbReference type="NCBI Taxonomy" id="321983"/>
    <lineage>
        <taxon>Bacteria</taxon>
        <taxon>Pseudomonadati</taxon>
        <taxon>Pseudomonadota</taxon>
        <taxon>Betaproteobacteria</taxon>
        <taxon>Burkholderiales</taxon>
        <taxon>Oxalobacteraceae</taxon>
        <taxon>Telluria group</taxon>
        <taxon>Pseudoduganella</taxon>
    </lineage>
</organism>
<accession>A0A411X0A5</accession>
<dbReference type="EMBL" id="BMWV01000005">
    <property type="protein sequence ID" value="GGY43197.1"/>
    <property type="molecule type" value="Genomic_DNA"/>
</dbReference>
<keyword evidence="4" id="KW-1185">Reference proteome</keyword>
<dbReference type="EMBL" id="CP036401">
    <property type="protein sequence ID" value="QBI02390.1"/>
    <property type="molecule type" value="Genomic_DNA"/>
</dbReference>